<gene>
    <name evidence="2" type="ORF">DSAG12_01666</name>
</gene>
<evidence type="ECO:0000259" key="1">
    <source>
        <dbReference type="Pfam" id="PF01909"/>
    </source>
</evidence>
<reference evidence="2 3" key="2">
    <citation type="journal article" date="2024" name="Int. J. Syst. Evol. Microbiol.">
        <title>Promethearchaeum syntrophicum gen. nov., sp. nov., an anaerobic, obligately syntrophic archaeon, the first isolate of the lineage 'Asgard' archaea, and proposal of the new archaeal phylum Promethearchaeota phyl. nov. and kingdom Promethearchaeati regn. nov.</title>
        <authorList>
            <person name="Imachi H."/>
            <person name="Nobu M.K."/>
            <person name="Kato S."/>
            <person name="Takaki Y."/>
            <person name="Miyazaki M."/>
            <person name="Miyata M."/>
            <person name="Ogawara M."/>
            <person name="Saito Y."/>
            <person name="Sakai S."/>
            <person name="Tahara Y.O."/>
            <person name="Takano Y."/>
            <person name="Tasumi E."/>
            <person name="Uematsu K."/>
            <person name="Yoshimura T."/>
            <person name="Itoh T."/>
            <person name="Ohkuma M."/>
            <person name="Takai K."/>
        </authorList>
    </citation>
    <scope>NUCLEOTIDE SEQUENCE [LARGE SCALE GENOMIC DNA]</scope>
    <source>
        <strain evidence="2 3">MK-D1</strain>
    </source>
</reference>
<dbReference type="Proteomes" id="UP000321408">
    <property type="component" value="Chromosome"/>
</dbReference>
<sequence>MSSLLELAEEIASTLSKSIAEIELIVVYGSVARDSSSQYSDLDMITLFDSEADKEQFKSQVNLNFMFQEHPVDAWASSFEKLEKTTTEIKSSMWLYQISGLLDCKILYSRGEKCTNRFTKFQQKIRKIISDHKNNVALIKKDYHPWSIFYHLKQSIKINDRVSGRYGIWELIFNIITVYARLNDTYLTKNWGSNMHEAFQFSKLPKHFPEKVETLLVSQDWNQILTVCEELSERTQKDIENAYIETLDPPVHDIKEEFLGFLEYLNKIRAACKKQDLMTASYAASELQLWIGDRLSYLDNPQKYFGEYLPFSKTQTHYFSKGFPDLLPLICALNWSETLNKCDELEQKIHLILHQLGTPLNVAQNIGEIPYFFKTK</sequence>
<feature type="domain" description="Polymerase nucleotidyl transferase" evidence="1">
    <location>
        <begin position="15"/>
        <end position="66"/>
    </location>
</feature>
<accession>A0A5B9D9H1</accession>
<dbReference type="GO" id="GO:0016779">
    <property type="term" value="F:nucleotidyltransferase activity"/>
    <property type="evidence" value="ECO:0007669"/>
    <property type="project" value="InterPro"/>
</dbReference>
<dbReference type="InterPro" id="IPR043519">
    <property type="entry name" value="NT_sf"/>
</dbReference>
<dbReference type="CDD" id="cd05403">
    <property type="entry name" value="NT_KNTase_like"/>
    <property type="match status" value="1"/>
</dbReference>
<dbReference type="Pfam" id="PF01909">
    <property type="entry name" value="NTP_transf_2"/>
    <property type="match status" value="1"/>
</dbReference>
<evidence type="ECO:0000313" key="2">
    <source>
        <dbReference type="EMBL" id="QEE15839.1"/>
    </source>
</evidence>
<dbReference type="InterPro" id="IPR002934">
    <property type="entry name" value="Polymerase_NTP_transf_dom"/>
</dbReference>
<name>A0A5B9D9H1_9ARCH</name>
<reference evidence="2 3" key="1">
    <citation type="journal article" date="2020" name="Nature">
        <title>Isolation of an archaeon at the prokaryote-eukaryote interface.</title>
        <authorList>
            <person name="Imachi H."/>
            <person name="Nobu M.K."/>
            <person name="Nakahara N."/>
            <person name="Morono Y."/>
            <person name="Ogawara M."/>
            <person name="Takaki Y."/>
            <person name="Takano Y."/>
            <person name="Uematsu K."/>
            <person name="Ikuta T."/>
            <person name="Ito M."/>
            <person name="Matsui Y."/>
            <person name="Miyazaki M."/>
            <person name="Murata K."/>
            <person name="Saito Y."/>
            <person name="Sakai S."/>
            <person name="Song C."/>
            <person name="Tasumi E."/>
            <person name="Yamanaka Y."/>
            <person name="Yamaguchi T."/>
            <person name="Kamagata Y."/>
            <person name="Tamaki H."/>
            <person name="Takai K."/>
        </authorList>
    </citation>
    <scope>NUCLEOTIDE SEQUENCE [LARGE SCALE GENOMIC DNA]</scope>
    <source>
        <strain evidence="2 3">MK-D1</strain>
    </source>
</reference>
<organism evidence="2 3">
    <name type="scientific">Promethearchaeum syntrophicum</name>
    <dbReference type="NCBI Taxonomy" id="2594042"/>
    <lineage>
        <taxon>Archaea</taxon>
        <taxon>Promethearchaeati</taxon>
        <taxon>Promethearchaeota</taxon>
        <taxon>Promethearchaeia</taxon>
        <taxon>Promethearchaeales</taxon>
        <taxon>Promethearchaeaceae</taxon>
        <taxon>Promethearchaeum</taxon>
    </lineage>
</organism>
<dbReference type="RefSeq" id="WP_162306640.1">
    <property type="nucleotide sequence ID" value="NZ_CP042905.2"/>
</dbReference>
<proteinExistence type="predicted"/>
<dbReference type="SUPFAM" id="SSF81301">
    <property type="entry name" value="Nucleotidyltransferase"/>
    <property type="match status" value="1"/>
</dbReference>
<dbReference type="AlphaFoldDB" id="A0A5B9D9H1"/>
<protein>
    <submittedName>
        <fullName evidence="2">Nucleotidyltransferase domain-containing protein</fullName>
    </submittedName>
</protein>
<dbReference type="KEGG" id="psyt:DSAG12_01666"/>
<keyword evidence="3" id="KW-1185">Reference proteome</keyword>
<dbReference type="Gene3D" id="3.30.460.10">
    <property type="entry name" value="Beta Polymerase, domain 2"/>
    <property type="match status" value="1"/>
</dbReference>
<evidence type="ECO:0000313" key="3">
    <source>
        <dbReference type="Proteomes" id="UP000321408"/>
    </source>
</evidence>
<dbReference type="GeneID" id="41329658"/>
<dbReference type="EMBL" id="CP042905">
    <property type="protein sequence ID" value="QEE15839.1"/>
    <property type="molecule type" value="Genomic_DNA"/>
</dbReference>